<dbReference type="Pfam" id="PF00535">
    <property type="entry name" value="Glycos_transf_2"/>
    <property type="match status" value="2"/>
</dbReference>
<evidence type="ECO:0000313" key="2">
    <source>
        <dbReference type="EMBL" id="KAB1438754.1"/>
    </source>
</evidence>
<dbReference type="EMBL" id="WAGX01000005">
    <property type="protein sequence ID" value="KAB1438754.1"/>
    <property type="molecule type" value="Genomic_DNA"/>
</dbReference>
<protein>
    <submittedName>
        <fullName evidence="2">Glycosyltransferase family 2 protein</fullName>
    </submittedName>
</protein>
<organism evidence="2 3">
    <name type="scientific">Candidatus Galacturonatibacter soehngenii</name>
    <dbReference type="NCBI Taxonomy" id="2307010"/>
    <lineage>
        <taxon>Bacteria</taxon>
        <taxon>Bacillati</taxon>
        <taxon>Bacillota</taxon>
        <taxon>Clostridia</taxon>
        <taxon>Lachnospirales</taxon>
        <taxon>Lachnospiraceae</taxon>
        <taxon>Candidatus Galacturonatibacter</taxon>
    </lineage>
</organism>
<dbReference type="Gene3D" id="3.90.550.10">
    <property type="entry name" value="Spore Coat Polysaccharide Biosynthesis Protein SpsA, Chain A"/>
    <property type="match status" value="2"/>
</dbReference>
<dbReference type="OrthoDB" id="9179784at2"/>
<dbReference type="InterPro" id="IPR029044">
    <property type="entry name" value="Nucleotide-diphossugar_trans"/>
</dbReference>
<dbReference type="PANTHER" id="PTHR43179">
    <property type="entry name" value="RHAMNOSYLTRANSFERASE WBBL"/>
    <property type="match status" value="1"/>
</dbReference>
<reference evidence="2 3" key="2">
    <citation type="submission" date="2020-02" db="EMBL/GenBank/DDBJ databases">
        <title>Candidatus Galacturonibacter soehngenii shows hetero-acetogenic catabolism of galacturonic acid but lacks a canonical carbon monoxide dehydrogenase/acetyl-CoA synthase complex.</title>
        <authorList>
            <person name="Diender M."/>
            <person name="Stouten G.R."/>
            <person name="Petersen J.F."/>
            <person name="Nielsen P.H."/>
            <person name="Dueholm M.S."/>
            <person name="Pronk J.T."/>
            <person name="Van Loosdrecht M.C.M."/>
        </authorList>
    </citation>
    <scope>NUCLEOTIDE SEQUENCE [LARGE SCALE GENOMIC DNA]</scope>
    <source>
        <strain evidence="2">GalUA</strain>
    </source>
</reference>
<keyword evidence="2" id="KW-0808">Transferase</keyword>
<sequence length="667" mass="77090">MEEINRDETNKKTEADYYKELYYKEKKQNYDLTVKLEKAEEEITFLKGKLKNIKGTFIWKLSKPARVVVHFIIRTKDRIRRCGNLKGFLKKAKQKMSEKQVYKLFGTDSFPSEEEAKAQRNTKFDREIKFSILVPLYNTPKKFLHEMIDSVVNQTYTNWELCLADGSDDKHTYVGEICREYHKKDKRILYKKIEKNLGISGNTNVCFNMATGDYIALFDHDDILHPSVLYENMKVICEKNADYVYTDEATFHGNSINNMSTMHFKSDFAIDTLRANNYICHFSTFDAKLLEKTGLFRSEFDGSQDHDMILRLTTAATNVCHIPKILYYWRSHKNSVASDINAKVYAIDAAKRAVEDHLRQCNIAGKAESTKAFPTIFKINYDIKDKPLVSIIIANKDHLSDLAKCIESIQYKSTYDNYEIIVVENNSTDKKLFDYYETLNQIQNIRVIKYEGEFNYSAINNLGASYAKGEYIILLNNDTEIITNNWIEEMLMYAQRDDVGAVGAKLYYGDDTIQHAGIVIGLGAHRSAGHTHYRLPKANLGYMGKLYYAQDVSAVTGACLMVKKSLFDQLNGLDESFAVALNDVDFCLRLRKLGLLNVFTPFAELYHYESKSRGLDDEKEKAIRYNEEVKRFRARWKEILDSGDPYYNINFSLDSAEYKVVAPSKHE</sequence>
<dbReference type="AlphaFoldDB" id="A0A7V7UCK2"/>
<dbReference type="PANTHER" id="PTHR43179:SF7">
    <property type="entry name" value="RHAMNOSYLTRANSFERASE WBBL"/>
    <property type="match status" value="1"/>
</dbReference>
<dbReference type="InterPro" id="IPR001173">
    <property type="entry name" value="Glyco_trans_2-like"/>
</dbReference>
<dbReference type="CDD" id="cd04186">
    <property type="entry name" value="GT_2_like_c"/>
    <property type="match status" value="1"/>
</dbReference>
<feature type="domain" description="Glycosyltransferase 2-like" evidence="1">
    <location>
        <begin position="131"/>
        <end position="260"/>
    </location>
</feature>
<dbReference type="Proteomes" id="UP000461768">
    <property type="component" value="Unassembled WGS sequence"/>
</dbReference>
<dbReference type="RefSeq" id="WP_151145246.1">
    <property type="nucleotide sequence ID" value="NZ_WAGX01000005.1"/>
</dbReference>
<keyword evidence="3" id="KW-1185">Reference proteome</keyword>
<gene>
    <name evidence="2" type="ORF">F7O84_11715</name>
</gene>
<reference evidence="2 3" key="1">
    <citation type="submission" date="2019-09" db="EMBL/GenBank/DDBJ databases">
        <authorList>
            <person name="Valk L.C."/>
        </authorList>
    </citation>
    <scope>NUCLEOTIDE SEQUENCE [LARGE SCALE GENOMIC DNA]</scope>
    <source>
        <strain evidence="2">GalUA</strain>
    </source>
</reference>
<name>A0A7V7UCK2_9FIRM</name>
<dbReference type="SUPFAM" id="SSF53448">
    <property type="entry name" value="Nucleotide-diphospho-sugar transferases"/>
    <property type="match status" value="2"/>
</dbReference>
<feature type="domain" description="Glycosyltransferase 2-like" evidence="1">
    <location>
        <begin position="390"/>
        <end position="565"/>
    </location>
</feature>
<evidence type="ECO:0000313" key="3">
    <source>
        <dbReference type="Proteomes" id="UP000461768"/>
    </source>
</evidence>
<comment type="caution">
    <text evidence="2">The sequence shown here is derived from an EMBL/GenBank/DDBJ whole genome shotgun (WGS) entry which is preliminary data.</text>
</comment>
<accession>A0A7V7UCK2</accession>
<evidence type="ECO:0000259" key="1">
    <source>
        <dbReference type="Pfam" id="PF00535"/>
    </source>
</evidence>
<proteinExistence type="predicted"/>
<dbReference type="GO" id="GO:0016757">
    <property type="term" value="F:glycosyltransferase activity"/>
    <property type="evidence" value="ECO:0007669"/>
    <property type="project" value="UniProtKB-KW"/>
</dbReference>
<dbReference type="CDD" id="cd04184">
    <property type="entry name" value="GT2_RfbC_Mx_like"/>
    <property type="match status" value="1"/>
</dbReference>